<protein>
    <submittedName>
        <fullName evidence="4">Phosphoadenylyl-sulfate reductase [thioredoxin]</fullName>
    </submittedName>
</protein>
<dbReference type="GO" id="GO:0005737">
    <property type="term" value="C:cytoplasm"/>
    <property type="evidence" value="ECO:0007669"/>
    <property type="project" value="TreeGrafter"/>
</dbReference>
<dbReference type="InterPro" id="IPR002500">
    <property type="entry name" value="PAPS_reduct_dom"/>
</dbReference>
<dbReference type="SUPFAM" id="SSF52402">
    <property type="entry name" value="Adenine nucleotide alpha hydrolases-like"/>
    <property type="match status" value="1"/>
</dbReference>
<evidence type="ECO:0000256" key="1">
    <source>
        <dbReference type="ARBA" id="ARBA00009732"/>
    </source>
</evidence>
<dbReference type="GO" id="GO:0019379">
    <property type="term" value="P:sulfate assimilation, phosphoadenylyl sulfate reduction by phosphoadenylyl-sulfate reductase (thioredoxin)"/>
    <property type="evidence" value="ECO:0007669"/>
    <property type="project" value="TreeGrafter"/>
</dbReference>
<comment type="similarity">
    <text evidence="1">Belongs to the PAPS reductase family. CysH subfamily.</text>
</comment>
<evidence type="ECO:0000259" key="3">
    <source>
        <dbReference type="Pfam" id="PF01507"/>
    </source>
</evidence>
<comment type="caution">
    <text evidence="4">The sequence shown here is derived from an EMBL/GenBank/DDBJ whole genome shotgun (WGS) entry which is preliminary data.</text>
</comment>
<gene>
    <name evidence="4" type="ORF">BSOLF_0637</name>
</gene>
<organism evidence="4 5">
    <name type="scientific">Candidatus Carbonibacillus altaicus</name>
    <dbReference type="NCBI Taxonomy" id="2163959"/>
    <lineage>
        <taxon>Bacteria</taxon>
        <taxon>Bacillati</taxon>
        <taxon>Bacillota</taxon>
        <taxon>Bacilli</taxon>
        <taxon>Bacillales</taxon>
        <taxon>Candidatus Carbonibacillus</taxon>
    </lineage>
</organism>
<dbReference type="Gene3D" id="3.40.50.620">
    <property type="entry name" value="HUPs"/>
    <property type="match status" value="1"/>
</dbReference>
<evidence type="ECO:0000313" key="5">
    <source>
        <dbReference type="Proteomes" id="UP000244338"/>
    </source>
</evidence>
<dbReference type="Proteomes" id="UP000244338">
    <property type="component" value="Unassembled WGS sequence"/>
</dbReference>
<proteinExistence type="inferred from homology"/>
<sequence length="87" mass="9863">MRTALERIPRLALVCSFGAEDMVILDLLMKIDPEASVFYLDTDLFFPETYALRDEAVRRYGIPTALLRLEFAATSDFSRDDGAQSIQ</sequence>
<reference evidence="5" key="1">
    <citation type="journal article" date="2018" name="Sci. Rep.">
        <title>Lignite coal burning seam in the remote Altai Mountains harbors a hydrogen-driven thermophilic microbial community.</title>
        <authorList>
            <person name="Kadnikov V.V."/>
            <person name="Mardanov A.V."/>
            <person name="Ivasenko D.A."/>
            <person name="Antsiferov D.V."/>
            <person name="Beletsky A.V."/>
            <person name="Karnachuk O.V."/>
            <person name="Ravin N.V."/>
        </authorList>
    </citation>
    <scope>NUCLEOTIDE SEQUENCE [LARGE SCALE GENOMIC DNA]</scope>
</reference>
<dbReference type="PANTHER" id="PTHR46509:SF1">
    <property type="entry name" value="PHOSPHOADENOSINE PHOSPHOSULFATE REDUCTASE"/>
    <property type="match status" value="1"/>
</dbReference>
<dbReference type="InterPro" id="IPR014729">
    <property type="entry name" value="Rossmann-like_a/b/a_fold"/>
</dbReference>
<dbReference type="PANTHER" id="PTHR46509">
    <property type="entry name" value="PHOSPHOADENOSINE PHOSPHOSULFATE REDUCTASE"/>
    <property type="match status" value="1"/>
</dbReference>
<accession>A0A2R6Y546</accession>
<evidence type="ECO:0000256" key="2">
    <source>
        <dbReference type="ARBA" id="ARBA00024327"/>
    </source>
</evidence>
<dbReference type="GO" id="GO:0004604">
    <property type="term" value="F:phosphoadenylyl-sulfate reductase (thioredoxin) activity"/>
    <property type="evidence" value="ECO:0007669"/>
    <property type="project" value="TreeGrafter"/>
</dbReference>
<feature type="domain" description="Phosphoadenosine phosphosulphate reductase" evidence="3">
    <location>
        <begin position="11"/>
        <end position="66"/>
    </location>
</feature>
<dbReference type="EMBL" id="PEBX01000002">
    <property type="protein sequence ID" value="PTQ57775.1"/>
    <property type="molecule type" value="Genomic_DNA"/>
</dbReference>
<evidence type="ECO:0000313" key="4">
    <source>
        <dbReference type="EMBL" id="PTQ57775.1"/>
    </source>
</evidence>
<comment type="pathway">
    <text evidence="2">Sulfur metabolism; hydrogen sulfide biosynthesis; sulfite from sulfate.</text>
</comment>
<name>A0A2R6Y546_9BACL</name>
<dbReference type="AlphaFoldDB" id="A0A2R6Y546"/>
<dbReference type="Pfam" id="PF01507">
    <property type="entry name" value="PAPS_reduct"/>
    <property type="match status" value="1"/>
</dbReference>